<name>A0A4Y2G7F7_ARAVE</name>
<dbReference type="EMBL" id="BGPR01001225">
    <property type="protein sequence ID" value="GBM48706.1"/>
    <property type="molecule type" value="Genomic_DNA"/>
</dbReference>
<dbReference type="Proteomes" id="UP000499080">
    <property type="component" value="Unassembled WGS sequence"/>
</dbReference>
<evidence type="ECO:0000313" key="2">
    <source>
        <dbReference type="Proteomes" id="UP000499080"/>
    </source>
</evidence>
<comment type="caution">
    <text evidence="1">The sequence shown here is derived from an EMBL/GenBank/DDBJ whole genome shotgun (WGS) entry which is preliminary data.</text>
</comment>
<evidence type="ECO:0000313" key="1">
    <source>
        <dbReference type="EMBL" id="GBM48706.1"/>
    </source>
</evidence>
<sequence length="141" mass="16150">MGKGWEWILGRDLVLQSGRRGCAVAWGRRHTSGLLNDPPNFMDVNETVLLRSFLPRIIRTSFMVNVQLKDPMIAELATRWLERGQGSISQPFSSEMAGVPWTMPKWCTLRHDHYMVYHLCCGKSDVMWKYHPVLTGGSESK</sequence>
<dbReference type="AlphaFoldDB" id="A0A4Y2G7F7"/>
<accession>A0A4Y2G7F7</accession>
<organism evidence="1 2">
    <name type="scientific">Araneus ventricosus</name>
    <name type="common">Orbweaver spider</name>
    <name type="synonym">Epeira ventricosa</name>
    <dbReference type="NCBI Taxonomy" id="182803"/>
    <lineage>
        <taxon>Eukaryota</taxon>
        <taxon>Metazoa</taxon>
        <taxon>Ecdysozoa</taxon>
        <taxon>Arthropoda</taxon>
        <taxon>Chelicerata</taxon>
        <taxon>Arachnida</taxon>
        <taxon>Araneae</taxon>
        <taxon>Araneomorphae</taxon>
        <taxon>Entelegynae</taxon>
        <taxon>Araneoidea</taxon>
        <taxon>Araneidae</taxon>
        <taxon>Araneus</taxon>
    </lineage>
</organism>
<protein>
    <submittedName>
        <fullName evidence="1">Uncharacterized protein</fullName>
    </submittedName>
</protein>
<reference evidence="1 2" key="1">
    <citation type="journal article" date="2019" name="Sci. Rep.">
        <title>Orb-weaving spider Araneus ventricosus genome elucidates the spidroin gene catalogue.</title>
        <authorList>
            <person name="Kono N."/>
            <person name="Nakamura H."/>
            <person name="Ohtoshi R."/>
            <person name="Moran D.A.P."/>
            <person name="Shinohara A."/>
            <person name="Yoshida Y."/>
            <person name="Fujiwara M."/>
            <person name="Mori M."/>
            <person name="Tomita M."/>
            <person name="Arakawa K."/>
        </authorList>
    </citation>
    <scope>NUCLEOTIDE SEQUENCE [LARGE SCALE GENOMIC DNA]</scope>
</reference>
<gene>
    <name evidence="1" type="ORF">AVEN_152412_1</name>
</gene>
<proteinExistence type="predicted"/>
<keyword evidence="2" id="KW-1185">Reference proteome</keyword>